<organism evidence="1">
    <name type="scientific">viral metagenome</name>
    <dbReference type="NCBI Taxonomy" id="1070528"/>
    <lineage>
        <taxon>unclassified sequences</taxon>
        <taxon>metagenomes</taxon>
        <taxon>organismal metagenomes</taxon>
    </lineage>
</organism>
<reference evidence="1" key="1">
    <citation type="journal article" date="2020" name="Nature">
        <title>Giant virus diversity and host interactions through global metagenomics.</title>
        <authorList>
            <person name="Schulz F."/>
            <person name="Roux S."/>
            <person name="Paez-Espino D."/>
            <person name="Jungbluth S."/>
            <person name="Walsh D.A."/>
            <person name="Denef V.J."/>
            <person name="McMahon K.D."/>
            <person name="Konstantinidis K.T."/>
            <person name="Eloe-Fadrosh E.A."/>
            <person name="Kyrpides N.C."/>
            <person name="Woyke T."/>
        </authorList>
    </citation>
    <scope>NUCLEOTIDE SEQUENCE</scope>
    <source>
        <strain evidence="1">GVMAG-M-3300009151-50</strain>
    </source>
</reference>
<dbReference type="AlphaFoldDB" id="A0A6C0ENM0"/>
<protein>
    <submittedName>
        <fullName evidence="1">Uncharacterized protein</fullName>
    </submittedName>
</protein>
<name>A0A6C0ENM0_9ZZZZ</name>
<accession>A0A6C0ENM0</accession>
<evidence type="ECO:0000313" key="1">
    <source>
        <dbReference type="EMBL" id="QHT30794.1"/>
    </source>
</evidence>
<proteinExistence type="predicted"/>
<dbReference type="EMBL" id="MN738912">
    <property type="protein sequence ID" value="QHT30794.1"/>
    <property type="molecule type" value="Genomic_DNA"/>
</dbReference>
<sequence>MFIPKKYCSKTSEELNDYVDFQVQDAFHWEVFLMIDYNNHHKDNNYDGGLSFIDRIYASLGWYHTEWNLEELKSSIKNTNDYMNTISDMLGDEECCMFGLHFIEDTLPTP</sequence>